<proteinExistence type="predicted"/>
<evidence type="ECO:0000313" key="3">
    <source>
        <dbReference type="Proteomes" id="UP001151760"/>
    </source>
</evidence>
<accession>A0ABQ5F3L5</accession>
<gene>
    <name evidence="2" type="ORF">Tco_0992866</name>
</gene>
<feature type="compositionally biased region" description="Basic and acidic residues" evidence="1">
    <location>
        <begin position="350"/>
        <end position="371"/>
    </location>
</feature>
<feature type="compositionally biased region" description="Basic and acidic residues" evidence="1">
    <location>
        <begin position="621"/>
        <end position="633"/>
    </location>
</feature>
<organism evidence="2 3">
    <name type="scientific">Tanacetum coccineum</name>
    <dbReference type="NCBI Taxonomy" id="301880"/>
    <lineage>
        <taxon>Eukaryota</taxon>
        <taxon>Viridiplantae</taxon>
        <taxon>Streptophyta</taxon>
        <taxon>Embryophyta</taxon>
        <taxon>Tracheophyta</taxon>
        <taxon>Spermatophyta</taxon>
        <taxon>Magnoliopsida</taxon>
        <taxon>eudicotyledons</taxon>
        <taxon>Gunneridae</taxon>
        <taxon>Pentapetalae</taxon>
        <taxon>asterids</taxon>
        <taxon>campanulids</taxon>
        <taxon>Asterales</taxon>
        <taxon>Asteraceae</taxon>
        <taxon>Asteroideae</taxon>
        <taxon>Anthemideae</taxon>
        <taxon>Anthemidinae</taxon>
        <taxon>Tanacetum</taxon>
    </lineage>
</organism>
<reference evidence="2" key="1">
    <citation type="journal article" date="2022" name="Int. J. Mol. Sci.">
        <title>Draft Genome of Tanacetum Coccineum: Genomic Comparison of Closely Related Tanacetum-Family Plants.</title>
        <authorList>
            <person name="Yamashiro T."/>
            <person name="Shiraishi A."/>
            <person name="Nakayama K."/>
            <person name="Satake H."/>
        </authorList>
    </citation>
    <scope>NUCLEOTIDE SEQUENCE</scope>
</reference>
<keyword evidence="3" id="KW-1185">Reference proteome</keyword>
<protein>
    <submittedName>
        <fullName evidence="2">Uncharacterized protein</fullName>
    </submittedName>
</protein>
<name>A0ABQ5F3L5_9ASTR</name>
<feature type="compositionally biased region" description="Basic and acidic residues" evidence="1">
    <location>
        <begin position="326"/>
        <end position="339"/>
    </location>
</feature>
<feature type="compositionally biased region" description="Low complexity" evidence="1">
    <location>
        <begin position="259"/>
        <end position="269"/>
    </location>
</feature>
<evidence type="ECO:0000313" key="2">
    <source>
        <dbReference type="EMBL" id="GJT57812.1"/>
    </source>
</evidence>
<sequence>MASESTSSQQSQQLIPSSKVNFRCTGSITGFNNAVALLEHSNESFRPMLSFLSNCCINRAITLQPFAIYMEYLKEFWYTTEVEKDTKTITFLLSWWDKPLSFTQDEFVSAIGLPICKDAVPLPPKETIDIGRIIFSDLVNKLQNGKKNRELNICYTRFLSLMFENLLGKDYVSNDLTIVKPHTITTASFQKPLASEVPLTSHMLKVAKLSEESEQSLLPPSGEVNADDTADKSLSRASVQPVTQSKATTDLKTKKKRIPPSSKPKSPYKVRVILPKKQVAETQHADVANATKSLASESADEKGNQPSTVEAKKVLDQNIDEEKDDEFVNMKKVDEETSKETPTVEQLLDEVDKQNKDVQETLKRFNTKDSDDTQENDVSKSDTILQDDHASAERLSLPDHMDHICEEVTSLHTRIGDMESYIVQQVSADFNSSMPLLKDSIKSSISTSIAEDLPHVEAQVQKNLQDQLSNLLLKPMYKEFNAFNKLESQIFILLQKELSKSIHKDMKQSIRLKVKKGMKEVRDKLSWCTSTVATNSQHVRDLRVMIKDIVSLLEAAKVFKKDNAKGEKWEKNNHVDETDAPHPDQTKGEQILGANIADIIQGEQPPTQEGLNDAKALVVHNLEEKKEGNVSREDDSDDDDL</sequence>
<dbReference type="EMBL" id="BQNB010016964">
    <property type="protein sequence ID" value="GJT57812.1"/>
    <property type="molecule type" value="Genomic_DNA"/>
</dbReference>
<comment type="caution">
    <text evidence="2">The sequence shown here is derived from an EMBL/GenBank/DDBJ whole genome shotgun (WGS) entry which is preliminary data.</text>
</comment>
<feature type="region of interest" description="Disordered" evidence="1">
    <location>
        <begin position="293"/>
        <end position="387"/>
    </location>
</feature>
<feature type="region of interest" description="Disordered" evidence="1">
    <location>
        <begin position="620"/>
        <end position="641"/>
    </location>
</feature>
<feature type="compositionally biased region" description="Polar residues" evidence="1">
    <location>
        <begin position="235"/>
        <end position="250"/>
    </location>
</feature>
<feature type="region of interest" description="Disordered" evidence="1">
    <location>
        <begin position="211"/>
        <end position="270"/>
    </location>
</feature>
<dbReference type="Proteomes" id="UP001151760">
    <property type="component" value="Unassembled WGS sequence"/>
</dbReference>
<evidence type="ECO:0000256" key="1">
    <source>
        <dbReference type="SAM" id="MobiDB-lite"/>
    </source>
</evidence>
<reference evidence="2" key="2">
    <citation type="submission" date="2022-01" db="EMBL/GenBank/DDBJ databases">
        <authorList>
            <person name="Yamashiro T."/>
            <person name="Shiraishi A."/>
            <person name="Satake H."/>
            <person name="Nakayama K."/>
        </authorList>
    </citation>
    <scope>NUCLEOTIDE SEQUENCE</scope>
</reference>